<dbReference type="NCBIfam" id="NF004870">
    <property type="entry name" value="PRK06225.1"/>
    <property type="match status" value="1"/>
</dbReference>
<dbReference type="GO" id="GO:0004069">
    <property type="term" value="F:L-aspartate:2-oxoglutarate aminotransferase activity"/>
    <property type="evidence" value="ECO:0007669"/>
    <property type="project" value="UniProtKB-EC"/>
</dbReference>
<reference evidence="9 10" key="1">
    <citation type="submission" date="2020-08" db="EMBL/GenBank/DDBJ databases">
        <title>Genomic Encyclopedia of Type Strains, Phase IV (KMG-IV): sequencing the most valuable type-strain genomes for metagenomic binning, comparative biology and taxonomic classification.</title>
        <authorList>
            <person name="Goeker M."/>
        </authorList>
    </citation>
    <scope>NUCLEOTIDE SEQUENCE [LARGE SCALE GENOMIC DNA]</scope>
    <source>
        <strain evidence="9 10">DSM 25622</strain>
    </source>
</reference>
<dbReference type="AlphaFoldDB" id="A0A840YLX5"/>
<dbReference type="CDD" id="cd00609">
    <property type="entry name" value="AAT_like"/>
    <property type="match status" value="1"/>
</dbReference>
<keyword evidence="10" id="KW-1185">Reference proteome</keyword>
<proteinExistence type="inferred from homology"/>
<protein>
    <recommendedName>
        <fullName evidence="7">Aminotransferase</fullName>
        <ecNumber evidence="7">2.6.1.-</ecNumber>
    </recommendedName>
</protein>
<dbReference type="Proteomes" id="UP000580654">
    <property type="component" value="Unassembled WGS sequence"/>
</dbReference>
<evidence type="ECO:0000256" key="4">
    <source>
        <dbReference type="ARBA" id="ARBA00022679"/>
    </source>
</evidence>
<organism evidence="9 10">
    <name type="scientific">Muricoccus pecuniae</name>
    <dbReference type="NCBI Taxonomy" id="693023"/>
    <lineage>
        <taxon>Bacteria</taxon>
        <taxon>Pseudomonadati</taxon>
        <taxon>Pseudomonadota</taxon>
        <taxon>Alphaproteobacteria</taxon>
        <taxon>Acetobacterales</taxon>
        <taxon>Roseomonadaceae</taxon>
        <taxon>Muricoccus</taxon>
    </lineage>
</organism>
<dbReference type="GO" id="GO:0006520">
    <property type="term" value="P:amino acid metabolic process"/>
    <property type="evidence" value="ECO:0007669"/>
    <property type="project" value="InterPro"/>
</dbReference>
<evidence type="ECO:0000256" key="2">
    <source>
        <dbReference type="ARBA" id="ARBA00007441"/>
    </source>
</evidence>
<dbReference type="PANTHER" id="PTHR46383:SF1">
    <property type="entry name" value="ASPARTATE AMINOTRANSFERASE"/>
    <property type="match status" value="1"/>
</dbReference>
<comment type="caution">
    <text evidence="9">The sequence shown here is derived from an EMBL/GenBank/DDBJ whole genome shotgun (WGS) entry which is preliminary data.</text>
</comment>
<dbReference type="EC" id="2.6.1.-" evidence="7"/>
<evidence type="ECO:0000259" key="8">
    <source>
        <dbReference type="Pfam" id="PF00155"/>
    </source>
</evidence>
<dbReference type="InterPro" id="IPR015421">
    <property type="entry name" value="PyrdxlP-dep_Trfase_major"/>
</dbReference>
<evidence type="ECO:0000256" key="5">
    <source>
        <dbReference type="ARBA" id="ARBA00022898"/>
    </source>
</evidence>
<dbReference type="InterPro" id="IPR004839">
    <property type="entry name" value="Aminotransferase_I/II_large"/>
</dbReference>
<evidence type="ECO:0000313" key="9">
    <source>
        <dbReference type="EMBL" id="MBB5695464.1"/>
    </source>
</evidence>
<keyword evidence="3 7" id="KW-0032">Aminotransferase</keyword>
<accession>A0A840YLX5</accession>
<dbReference type="Pfam" id="PF00155">
    <property type="entry name" value="Aminotran_1_2"/>
    <property type="match status" value="1"/>
</dbReference>
<name>A0A840YLX5_9PROT</name>
<dbReference type="InterPro" id="IPR015424">
    <property type="entry name" value="PyrdxlP-dep_Trfase"/>
</dbReference>
<dbReference type="RefSeq" id="WP_184520663.1">
    <property type="nucleotide sequence ID" value="NZ_JACIJD010000018.1"/>
</dbReference>
<sequence length="381" mass="41209">MPLDATEKALVRNRYFDELTATPDLAWMGQNTNHIPAHPAVRAAMVAAIEGGEFNAYAPPLGFEALRAAIVADLGVEGAEALVTEGGVNALSLVCRARCRPGTRFVTTDPSWKWPLMFARQAGAEVVEIPIYDASTDYKLTPEALAAAVDETTTVIYLVDPNNPLGIRYTAEEITAFARTARDCGALLVHDCTYRDFAEGHHPALKVAPEHSVVSLSFSKWLGLAGMRIGALVTPRALFGEFAAQATSVLGASVIAQRAALAGLSVKKEWMEEVRRIDTANKAMIRDTAAAIGLICPVWPSHGNFLVLETGAAGLRPEALVEAARRRGIMIRQGTYHTERFGDRFIKVSTSVPTEWAERLRDAFPAIAAEARTLNDVAPQF</sequence>
<dbReference type="Gene3D" id="3.90.1150.10">
    <property type="entry name" value="Aspartate Aminotransferase, domain 1"/>
    <property type="match status" value="1"/>
</dbReference>
<keyword evidence="5" id="KW-0663">Pyridoxal phosphate</keyword>
<keyword evidence="4 7" id="KW-0808">Transferase</keyword>
<dbReference type="SUPFAM" id="SSF53383">
    <property type="entry name" value="PLP-dependent transferases"/>
    <property type="match status" value="1"/>
</dbReference>
<evidence type="ECO:0000256" key="6">
    <source>
        <dbReference type="ARBA" id="ARBA00049185"/>
    </source>
</evidence>
<comment type="similarity">
    <text evidence="2 7">Belongs to the class-I pyridoxal-phosphate-dependent aminotransferase family.</text>
</comment>
<comment type="cofactor">
    <cofactor evidence="1 7">
        <name>pyridoxal 5'-phosphate</name>
        <dbReference type="ChEBI" id="CHEBI:597326"/>
    </cofactor>
</comment>
<feature type="domain" description="Aminotransferase class I/classII large" evidence="8">
    <location>
        <begin position="27"/>
        <end position="363"/>
    </location>
</feature>
<evidence type="ECO:0000256" key="1">
    <source>
        <dbReference type="ARBA" id="ARBA00001933"/>
    </source>
</evidence>
<dbReference type="GO" id="GO:0030170">
    <property type="term" value="F:pyridoxal phosphate binding"/>
    <property type="evidence" value="ECO:0007669"/>
    <property type="project" value="InterPro"/>
</dbReference>
<dbReference type="PANTHER" id="PTHR46383">
    <property type="entry name" value="ASPARTATE AMINOTRANSFERASE"/>
    <property type="match status" value="1"/>
</dbReference>
<evidence type="ECO:0000256" key="7">
    <source>
        <dbReference type="RuleBase" id="RU000481"/>
    </source>
</evidence>
<evidence type="ECO:0000313" key="10">
    <source>
        <dbReference type="Proteomes" id="UP000580654"/>
    </source>
</evidence>
<dbReference type="PROSITE" id="PS00105">
    <property type="entry name" value="AA_TRANSFER_CLASS_1"/>
    <property type="match status" value="1"/>
</dbReference>
<dbReference type="InterPro" id="IPR015422">
    <property type="entry name" value="PyrdxlP-dep_Trfase_small"/>
</dbReference>
<dbReference type="InterPro" id="IPR004838">
    <property type="entry name" value="NHTrfase_class1_PyrdxlP-BS"/>
</dbReference>
<dbReference type="EMBL" id="JACIJD010000018">
    <property type="protein sequence ID" value="MBB5695464.1"/>
    <property type="molecule type" value="Genomic_DNA"/>
</dbReference>
<comment type="catalytic activity">
    <reaction evidence="6">
        <text>L-aspartate + 2-oxoglutarate = oxaloacetate + L-glutamate</text>
        <dbReference type="Rhea" id="RHEA:21824"/>
        <dbReference type="ChEBI" id="CHEBI:16452"/>
        <dbReference type="ChEBI" id="CHEBI:16810"/>
        <dbReference type="ChEBI" id="CHEBI:29985"/>
        <dbReference type="ChEBI" id="CHEBI:29991"/>
        <dbReference type="EC" id="2.6.1.1"/>
    </reaction>
</comment>
<dbReference type="InterPro" id="IPR050596">
    <property type="entry name" value="AspAT/PAT-like"/>
</dbReference>
<gene>
    <name evidence="9" type="ORF">FHS87_003523</name>
</gene>
<evidence type="ECO:0000256" key="3">
    <source>
        <dbReference type="ARBA" id="ARBA00022576"/>
    </source>
</evidence>
<dbReference type="Gene3D" id="3.40.640.10">
    <property type="entry name" value="Type I PLP-dependent aspartate aminotransferase-like (Major domain)"/>
    <property type="match status" value="1"/>
</dbReference>